<comment type="caution">
    <text evidence="12">The sequence shown here is derived from an EMBL/GenBank/DDBJ whole genome shotgun (WGS) entry which is preliminary data.</text>
</comment>
<feature type="domain" description="P-type ATPase A" evidence="11">
    <location>
        <begin position="218"/>
        <end position="302"/>
    </location>
</feature>
<keyword evidence="10" id="KW-0479">Metal-binding</keyword>
<gene>
    <name evidence="12" type="ORF">V2I23_08010</name>
</gene>
<keyword evidence="10" id="KW-1003">Cell membrane</keyword>
<dbReference type="InterPro" id="IPR027256">
    <property type="entry name" value="P-typ_ATPase_IB"/>
</dbReference>
<reference evidence="12 13" key="1">
    <citation type="submission" date="2024-01" db="EMBL/GenBank/DDBJ databases">
        <title>Campylobacter porcellus sp. nov.</title>
        <authorList>
            <person name="Papic B."/>
            <person name="Gruntar I."/>
        </authorList>
    </citation>
    <scope>NUCLEOTIDE SEQUENCE [LARGE SCALE GENOMIC DNA]</scope>
    <source>
        <strain evidence="12 13">CX2-4855-23</strain>
    </source>
</reference>
<protein>
    <recommendedName>
        <fullName evidence="8">P-type Zn(2+) transporter</fullName>
        <ecNumber evidence="8">7.2.2.12</ecNumber>
    </recommendedName>
</protein>
<keyword evidence="7" id="KW-0472">Membrane</keyword>
<dbReference type="PRINTS" id="PR00119">
    <property type="entry name" value="CATATPASE"/>
</dbReference>
<keyword evidence="10" id="KW-0547">Nucleotide-binding</keyword>
<comment type="subcellular location">
    <subcellularLocation>
        <location evidence="1">Cell envelope</location>
    </subcellularLocation>
    <subcellularLocation>
        <location evidence="10">Cell membrane</location>
    </subcellularLocation>
    <subcellularLocation>
        <location evidence="2">Membrane</location>
    </subcellularLocation>
</comment>
<keyword evidence="6" id="KW-1133">Transmembrane helix</keyword>
<dbReference type="RefSeq" id="WP_330519114.1">
    <property type="nucleotide sequence ID" value="NZ_JAZBRC010000015.1"/>
</dbReference>
<comment type="similarity">
    <text evidence="3 10">Belongs to the cation transport ATPase (P-type) (TC 3.A.3) family. Type IB subfamily.</text>
</comment>
<evidence type="ECO:0000259" key="11">
    <source>
        <dbReference type="Pfam" id="PF00122"/>
    </source>
</evidence>
<dbReference type="Gene3D" id="3.40.50.1000">
    <property type="entry name" value="HAD superfamily/HAD-like"/>
    <property type="match status" value="1"/>
</dbReference>
<dbReference type="NCBIfam" id="TIGR01525">
    <property type="entry name" value="ATPase-IB_hvy"/>
    <property type="match status" value="1"/>
</dbReference>
<evidence type="ECO:0000256" key="3">
    <source>
        <dbReference type="ARBA" id="ARBA00006024"/>
    </source>
</evidence>
<keyword evidence="13" id="KW-1185">Reference proteome</keyword>
<dbReference type="Pfam" id="PF00702">
    <property type="entry name" value="Hydrolase"/>
    <property type="match status" value="1"/>
</dbReference>
<dbReference type="PANTHER" id="PTHR48085:SF5">
    <property type="entry name" value="CADMIUM_ZINC-TRANSPORTING ATPASE HMA4-RELATED"/>
    <property type="match status" value="1"/>
</dbReference>
<dbReference type="SUPFAM" id="SSF81653">
    <property type="entry name" value="Calcium ATPase, transduction domain A"/>
    <property type="match status" value="1"/>
</dbReference>
<dbReference type="Proteomes" id="UP001331664">
    <property type="component" value="Unassembled WGS sequence"/>
</dbReference>
<dbReference type="PROSITE" id="PS00154">
    <property type="entry name" value="ATPASE_E1_E2"/>
    <property type="match status" value="1"/>
</dbReference>
<proteinExistence type="inferred from homology"/>
<dbReference type="SUPFAM" id="SSF56784">
    <property type="entry name" value="HAD-like"/>
    <property type="match status" value="1"/>
</dbReference>
<evidence type="ECO:0000256" key="8">
    <source>
        <dbReference type="ARBA" id="ARBA00039097"/>
    </source>
</evidence>
<dbReference type="EC" id="7.2.2.12" evidence="8"/>
<dbReference type="EMBL" id="JAZBRD010000018">
    <property type="protein sequence ID" value="MEE3745222.1"/>
    <property type="molecule type" value="Genomic_DNA"/>
</dbReference>
<evidence type="ECO:0000256" key="10">
    <source>
        <dbReference type="RuleBase" id="RU362081"/>
    </source>
</evidence>
<accession>A0ABU7M695</accession>
<dbReference type="InterPro" id="IPR059000">
    <property type="entry name" value="ATPase_P-type_domA"/>
</dbReference>
<keyword evidence="10" id="KW-0067">ATP-binding</keyword>
<evidence type="ECO:0000313" key="12">
    <source>
        <dbReference type="EMBL" id="MEE3745222.1"/>
    </source>
</evidence>
<comment type="catalytic activity">
    <reaction evidence="9">
        <text>Zn(2+)(in) + ATP + H2O = Zn(2+)(out) + ADP + phosphate + H(+)</text>
        <dbReference type="Rhea" id="RHEA:20621"/>
        <dbReference type="ChEBI" id="CHEBI:15377"/>
        <dbReference type="ChEBI" id="CHEBI:15378"/>
        <dbReference type="ChEBI" id="CHEBI:29105"/>
        <dbReference type="ChEBI" id="CHEBI:30616"/>
        <dbReference type="ChEBI" id="CHEBI:43474"/>
        <dbReference type="ChEBI" id="CHEBI:456216"/>
        <dbReference type="EC" id="7.2.2.12"/>
    </reaction>
</comment>
<keyword evidence="5" id="KW-1278">Translocase</keyword>
<evidence type="ECO:0000256" key="5">
    <source>
        <dbReference type="ARBA" id="ARBA00022967"/>
    </source>
</evidence>
<dbReference type="InterPro" id="IPR051014">
    <property type="entry name" value="Cation_Transport_ATPase_IB"/>
</dbReference>
<dbReference type="PROSITE" id="PS01229">
    <property type="entry name" value="COF_2"/>
    <property type="match status" value="1"/>
</dbReference>
<dbReference type="InterPro" id="IPR008250">
    <property type="entry name" value="ATPase_P-typ_transduc_dom_A_sf"/>
</dbReference>
<dbReference type="InterPro" id="IPR018303">
    <property type="entry name" value="ATPase_P-typ_P_site"/>
</dbReference>
<dbReference type="SFLD" id="SFLDF00027">
    <property type="entry name" value="p-type_atpase"/>
    <property type="match status" value="1"/>
</dbReference>
<evidence type="ECO:0000256" key="1">
    <source>
        <dbReference type="ARBA" id="ARBA00004196"/>
    </source>
</evidence>
<name>A0ABU7M695_9BACT</name>
<evidence type="ECO:0000256" key="4">
    <source>
        <dbReference type="ARBA" id="ARBA00022692"/>
    </source>
</evidence>
<evidence type="ECO:0000256" key="6">
    <source>
        <dbReference type="ARBA" id="ARBA00022989"/>
    </source>
</evidence>
<dbReference type="SFLD" id="SFLDS00003">
    <property type="entry name" value="Haloacid_Dehalogenase"/>
    <property type="match status" value="1"/>
</dbReference>
<evidence type="ECO:0000256" key="9">
    <source>
        <dbReference type="ARBA" id="ARBA00047308"/>
    </source>
</evidence>
<dbReference type="PANTHER" id="PTHR48085">
    <property type="entry name" value="CADMIUM/ZINC-TRANSPORTING ATPASE HMA2-RELATED"/>
    <property type="match status" value="1"/>
</dbReference>
<evidence type="ECO:0000256" key="7">
    <source>
        <dbReference type="ARBA" id="ARBA00023136"/>
    </source>
</evidence>
<evidence type="ECO:0000256" key="2">
    <source>
        <dbReference type="ARBA" id="ARBA00004370"/>
    </source>
</evidence>
<dbReference type="Pfam" id="PF00122">
    <property type="entry name" value="E1-E2_ATPase"/>
    <property type="match status" value="1"/>
</dbReference>
<dbReference type="Gene3D" id="2.70.150.10">
    <property type="entry name" value="Calcium-transporting ATPase, cytoplasmic transduction domain A"/>
    <property type="match status" value="1"/>
</dbReference>
<keyword evidence="4" id="KW-0812">Transmembrane</keyword>
<dbReference type="InterPro" id="IPR001757">
    <property type="entry name" value="P_typ_ATPase"/>
</dbReference>
<dbReference type="InterPro" id="IPR044492">
    <property type="entry name" value="P_typ_ATPase_HD_dom"/>
</dbReference>
<dbReference type="InterPro" id="IPR023299">
    <property type="entry name" value="ATPase_P-typ_cyto_dom_N"/>
</dbReference>
<evidence type="ECO:0000313" key="13">
    <source>
        <dbReference type="Proteomes" id="UP001331664"/>
    </source>
</evidence>
<dbReference type="PRINTS" id="PR00120">
    <property type="entry name" value="HATPASE"/>
</dbReference>
<dbReference type="InterPro" id="IPR023214">
    <property type="entry name" value="HAD_sf"/>
</dbReference>
<dbReference type="InterPro" id="IPR036412">
    <property type="entry name" value="HAD-like_sf"/>
</dbReference>
<dbReference type="NCBIfam" id="TIGR01494">
    <property type="entry name" value="ATPase_P-type"/>
    <property type="match status" value="1"/>
</dbReference>
<organism evidence="12 13">
    <name type="scientific">Campylobacter porcelli</name>
    <dbReference type="NCBI Taxonomy" id="1660073"/>
    <lineage>
        <taxon>Bacteria</taxon>
        <taxon>Pseudomonadati</taxon>
        <taxon>Campylobacterota</taxon>
        <taxon>Epsilonproteobacteria</taxon>
        <taxon>Campylobacterales</taxon>
        <taxon>Campylobacteraceae</taxon>
        <taxon>Campylobacter</taxon>
    </lineage>
</organism>
<dbReference type="SFLD" id="SFLDG00002">
    <property type="entry name" value="C1.7:_P-type_atpase_like"/>
    <property type="match status" value="1"/>
</dbReference>
<dbReference type="Gene3D" id="3.40.1110.10">
    <property type="entry name" value="Calcium-transporting ATPase, cytoplasmic domain N"/>
    <property type="match status" value="1"/>
</dbReference>
<sequence length="710" mass="77135">MQKQKPVSKMPIKLLHKTKNRARFSYHSSADPLLLRVAIDSIHEVSSVRINSIIKSIIITYSGSLDEIQNQIINILNSNEIQSQNKNKKDSYIALRSEIPSSVEVVRAASALAIAPFLTTPSLSLIFSLLASFPLLKSGLKETISQGITSRSLEAAAVAISLYLKDYKAANSTNFMLTLGEYIEELTMYKSDDLIKELSKQKGGMAWVETIINGKPVLNQIPSQDIQIGDIVVVGAGDTIYIDGHIVDGEALINQISMTGEATPASKSRGDRVLSGTIVQEGKIKIWAEAVGDDTATNRVKSYIQSTLNERSNQELTASKMADSLVPITLSLAGLSYAMTGELIRAASVLQADYSCALKLTTPVAFKSAISSAAKEGIIVKGAKSLESLQLSEIFVFDKTGTLTNGDLEVLKVYSFHKEWDANQVLNLAASIEEHYFHPVAQAVVKAAKEDNFHHFHHDEVTFIVAHGVKSEVGKKSVIIGSRHFLEDDENISFKDHQNKIEELLINGDTPLYIGFDGKLLGVILLKDSIRPNAKKALARLKKSGVKEFIMLTGDSQSKASSIAKELGIERYYAQLLPTDKAHILDEIMQKAQKSGQKVAFVGDGINDAPALVRADTGISMHKGADIAKASADVVLLRDDIEAVADARELAISCLSRVNNSFKVTVGVNSLILILATLGKLSPIQTAIAHNGTTIALLLNALRRIKIKDK</sequence>